<dbReference type="EMBL" id="FCON02000138">
    <property type="protein sequence ID" value="SAL83427.1"/>
    <property type="molecule type" value="Genomic_DNA"/>
</dbReference>
<dbReference type="Pfam" id="PF14579">
    <property type="entry name" value="HHH_6"/>
    <property type="match status" value="1"/>
</dbReference>
<evidence type="ECO:0000259" key="1">
    <source>
        <dbReference type="Pfam" id="PF14579"/>
    </source>
</evidence>
<evidence type="ECO:0000313" key="3">
    <source>
        <dbReference type="Proteomes" id="UP000054770"/>
    </source>
</evidence>
<keyword evidence="3" id="KW-1185">Reference proteome</keyword>
<reference evidence="2" key="1">
    <citation type="submission" date="2016-01" db="EMBL/GenBank/DDBJ databases">
        <authorList>
            <person name="Peeters C."/>
        </authorList>
    </citation>
    <scope>NUCLEOTIDE SEQUENCE [LARGE SCALE GENOMIC DNA]</scope>
    <source>
        <strain evidence="2">LMG 22940</strain>
    </source>
</reference>
<dbReference type="AlphaFoldDB" id="A0A158KQN0"/>
<evidence type="ECO:0000313" key="2">
    <source>
        <dbReference type="EMBL" id="SAL83427.1"/>
    </source>
</evidence>
<protein>
    <submittedName>
        <fullName evidence="2">DNA polymerase</fullName>
    </submittedName>
</protein>
<proteinExistence type="predicted"/>
<comment type="caution">
    <text evidence="2">The sequence shown here is derived from an EMBL/GenBank/DDBJ whole genome shotgun (WGS) entry which is preliminary data.</text>
</comment>
<gene>
    <name evidence="2" type="ORF">AWB68_06900</name>
</gene>
<accession>A0A158KQN0</accession>
<dbReference type="Proteomes" id="UP000054770">
    <property type="component" value="Unassembled WGS sequence"/>
</dbReference>
<name>A0A158KQN0_9BURK</name>
<organism evidence="2 3">
    <name type="scientific">Caballeronia choica</name>
    <dbReference type="NCBI Taxonomy" id="326476"/>
    <lineage>
        <taxon>Bacteria</taxon>
        <taxon>Pseudomonadati</taxon>
        <taxon>Pseudomonadota</taxon>
        <taxon>Betaproteobacteria</taxon>
        <taxon>Burkholderiales</taxon>
        <taxon>Burkholderiaceae</taxon>
        <taxon>Caballeronia</taxon>
    </lineage>
</organism>
<sequence>MNRSPTHPRPAVRLGLSKLKGMRDGAAERIDSAHAVRRFASISDLARRAQLDGHDLQVLAAANALASLAGNRR</sequence>
<dbReference type="InterPro" id="IPR029460">
    <property type="entry name" value="DNAPol_HHH"/>
</dbReference>
<feature type="domain" description="DNA polymerase helix-hairpin-helix motif" evidence="1">
    <location>
        <begin position="11"/>
        <end position="73"/>
    </location>
</feature>